<keyword evidence="2" id="KW-1185">Reference proteome</keyword>
<accession>A0ABY1R7K0</accession>
<reference evidence="1 2" key="1">
    <citation type="submission" date="2017-04" db="EMBL/GenBank/DDBJ databases">
        <authorList>
            <person name="Varghese N."/>
            <person name="Submissions S."/>
        </authorList>
    </citation>
    <scope>NUCLEOTIDE SEQUENCE [LARGE SCALE GENOMIC DNA]</scope>
    <source>
        <strain evidence="1 2">VKM Ac-1784</strain>
    </source>
</reference>
<sequence>MKLLFVAVHPLSQWAWESGWVNYDLSAPARRDIKGLTAAIESAEDAASLQARLSVPRYGVFDLVGRARRSPIIGGLLLAGTALDQNGKPTKPLQVLETIPELDPVDPDPGAVTAQLAELAHGDLVTVRFSDGAYGDFGVTGIAVWSVPGTTFLVGGWLIGSAGAPAPRVTELVRLAPVGDHPWPVPAQITVVGEDIGID</sequence>
<proteinExistence type="predicted"/>
<gene>
    <name evidence="1" type="ORF">SAMN06295909_0260</name>
</gene>
<name>A0ABY1R7K0_9MICO</name>
<organism evidence="1 2">
    <name type="scientific">Plantibacter elymi</name>
    <name type="common">nom. nud.</name>
    <dbReference type="NCBI Taxonomy" id="199708"/>
    <lineage>
        <taxon>Bacteria</taxon>
        <taxon>Bacillati</taxon>
        <taxon>Actinomycetota</taxon>
        <taxon>Actinomycetes</taxon>
        <taxon>Micrococcales</taxon>
        <taxon>Microbacteriaceae</taxon>
        <taxon>Plantibacter</taxon>
    </lineage>
</organism>
<evidence type="ECO:0000313" key="2">
    <source>
        <dbReference type="Proteomes" id="UP000194464"/>
    </source>
</evidence>
<dbReference type="EMBL" id="FXWJ01000001">
    <property type="protein sequence ID" value="SMQ59133.1"/>
    <property type="molecule type" value="Genomic_DNA"/>
</dbReference>
<evidence type="ECO:0000313" key="1">
    <source>
        <dbReference type="EMBL" id="SMQ59133.1"/>
    </source>
</evidence>
<dbReference type="Proteomes" id="UP000194464">
    <property type="component" value="Unassembled WGS sequence"/>
</dbReference>
<protein>
    <submittedName>
        <fullName evidence="1">Uncharacterized protein</fullName>
    </submittedName>
</protein>
<comment type="caution">
    <text evidence="1">The sequence shown here is derived from an EMBL/GenBank/DDBJ whole genome shotgun (WGS) entry which is preliminary data.</text>
</comment>